<sequence>MNLEGLNGLVAIVLPDELSKVKILLESMISAMGHPVLSFQDFPSMTVSIDNQGIVALVFSLEHAAPEELKSVLQVVKNLPGGNTCKILGLHDQWDKMKIRLMGRSMGCSDVLPITPTDTQLRQALGLSSSNPQPSPGQGNAQPQQTANTPETSKSVLVVDDASIIRNGLKHILLEMGLNVMEASNGNEAYNIFLSSAPDLLITDLIMPGMDGFALISRFRGNPSTSKRPIIVVSSYGDKPRLVKALKSGANDFIVKPFKPEVVKDKVRRHLSL</sequence>
<dbReference type="AlphaFoldDB" id="H0URB6"/>
<feature type="region of interest" description="Disordered" evidence="3">
    <location>
        <begin position="126"/>
        <end position="153"/>
    </location>
</feature>
<evidence type="ECO:0000256" key="1">
    <source>
        <dbReference type="ARBA" id="ARBA00022553"/>
    </source>
</evidence>
<dbReference type="InterPro" id="IPR050595">
    <property type="entry name" value="Bact_response_regulator"/>
</dbReference>
<dbReference type="SMART" id="SM00448">
    <property type="entry name" value="REC"/>
    <property type="match status" value="1"/>
</dbReference>
<evidence type="ECO:0000313" key="5">
    <source>
        <dbReference type="EMBL" id="EHM09872.1"/>
    </source>
</evidence>
<evidence type="ECO:0000259" key="4">
    <source>
        <dbReference type="PROSITE" id="PS50110"/>
    </source>
</evidence>
<evidence type="ECO:0000256" key="3">
    <source>
        <dbReference type="SAM" id="MobiDB-lite"/>
    </source>
</evidence>
<protein>
    <submittedName>
        <fullName evidence="5">Response regulator containing a CheY-like receiver domain and a GGDEF domain</fullName>
    </submittedName>
</protein>
<feature type="domain" description="Response regulatory" evidence="4">
    <location>
        <begin position="155"/>
        <end position="271"/>
    </location>
</feature>
<organism evidence="5 6">
    <name type="scientific">Thermanaerovibrio velox DSM 12556</name>
    <dbReference type="NCBI Taxonomy" id="926567"/>
    <lineage>
        <taxon>Bacteria</taxon>
        <taxon>Thermotogati</taxon>
        <taxon>Synergistota</taxon>
        <taxon>Synergistia</taxon>
        <taxon>Synergistales</taxon>
        <taxon>Synergistaceae</taxon>
        <taxon>Thermanaerovibrio</taxon>
    </lineage>
</organism>
<feature type="modified residue" description="4-aspartylphosphate" evidence="2">
    <location>
        <position position="204"/>
    </location>
</feature>
<name>H0URB6_9BACT</name>
<dbReference type="Gene3D" id="3.40.50.2300">
    <property type="match status" value="1"/>
</dbReference>
<gene>
    <name evidence="5" type="ORF">TheveDRAFT_0715</name>
</gene>
<dbReference type="InterPro" id="IPR011006">
    <property type="entry name" value="CheY-like_superfamily"/>
</dbReference>
<dbReference type="RefSeq" id="WP_006583366.1">
    <property type="nucleotide sequence ID" value="NZ_CM001377.1"/>
</dbReference>
<dbReference type="Pfam" id="PF00072">
    <property type="entry name" value="Response_reg"/>
    <property type="match status" value="1"/>
</dbReference>
<dbReference type="PROSITE" id="PS50110">
    <property type="entry name" value="RESPONSE_REGULATORY"/>
    <property type="match status" value="1"/>
</dbReference>
<feature type="compositionally biased region" description="Low complexity" evidence="3">
    <location>
        <begin position="126"/>
        <end position="140"/>
    </location>
</feature>
<evidence type="ECO:0000313" key="6">
    <source>
        <dbReference type="Proteomes" id="UP000005730"/>
    </source>
</evidence>
<keyword evidence="1 2" id="KW-0597">Phosphoprotein</keyword>
<dbReference type="Proteomes" id="UP000005730">
    <property type="component" value="Chromosome"/>
</dbReference>
<dbReference type="eggNOG" id="COG3706">
    <property type="taxonomic scope" value="Bacteria"/>
</dbReference>
<dbReference type="PANTHER" id="PTHR44591:SF25">
    <property type="entry name" value="CHEMOTAXIS TWO-COMPONENT RESPONSE REGULATOR"/>
    <property type="match status" value="1"/>
</dbReference>
<keyword evidence="6" id="KW-1185">Reference proteome</keyword>
<dbReference type="EMBL" id="CM001377">
    <property type="protein sequence ID" value="EHM09872.1"/>
    <property type="molecule type" value="Genomic_DNA"/>
</dbReference>
<proteinExistence type="predicted"/>
<evidence type="ECO:0000256" key="2">
    <source>
        <dbReference type="PROSITE-ProRule" id="PRU00169"/>
    </source>
</evidence>
<reference evidence="5 6" key="1">
    <citation type="submission" date="2011-10" db="EMBL/GenBank/DDBJ databases">
        <title>The Noncontiguous Finished genome of Thermanaerovibrio velox DSM 12556.</title>
        <authorList>
            <consortium name="US DOE Joint Genome Institute (JGI-PGF)"/>
            <person name="Lucas S."/>
            <person name="Copeland A."/>
            <person name="Lapidus A."/>
            <person name="Glavina del Rio T."/>
            <person name="Dalin E."/>
            <person name="Tice H."/>
            <person name="Bruce D."/>
            <person name="Goodwin L."/>
            <person name="Pitluck S."/>
            <person name="Peters L."/>
            <person name="Mikhailova N."/>
            <person name="Teshima H."/>
            <person name="Kyrpides N."/>
            <person name="Mavromatis K."/>
            <person name="Ivanova N."/>
            <person name="Markowitz V."/>
            <person name="Cheng J.-F."/>
            <person name="Hugenholtz P."/>
            <person name="Woyke T."/>
            <person name="Wu D."/>
            <person name="Spring S."/>
            <person name="Brambilla E.-M."/>
            <person name="Klenk H.-P."/>
            <person name="Eisen J.A."/>
        </authorList>
    </citation>
    <scope>NUCLEOTIDE SEQUENCE [LARGE SCALE GENOMIC DNA]</scope>
    <source>
        <strain evidence="5 6">DSM 12556</strain>
    </source>
</reference>
<feature type="compositionally biased region" description="Polar residues" evidence="3">
    <location>
        <begin position="141"/>
        <end position="153"/>
    </location>
</feature>
<dbReference type="GO" id="GO:0000160">
    <property type="term" value="P:phosphorelay signal transduction system"/>
    <property type="evidence" value="ECO:0007669"/>
    <property type="project" value="InterPro"/>
</dbReference>
<dbReference type="PANTHER" id="PTHR44591">
    <property type="entry name" value="STRESS RESPONSE REGULATOR PROTEIN 1"/>
    <property type="match status" value="1"/>
</dbReference>
<dbReference type="HOGENOM" id="CLU_1106695_0_0_0"/>
<accession>H0URB6</accession>
<dbReference type="STRING" id="926567.TheveDRAFT_0715"/>
<dbReference type="SUPFAM" id="SSF52172">
    <property type="entry name" value="CheY-like"/>
    <property type="match status" value="1"/>
</dbReference>
<dbReference type="InterPro" id="IPR001789">
    <property type="entry name" value="Sig_transdc_resp-reg_receiver"/>
</dbReference>